<dbReference type="SUPFAM" id="SSF81296">
    <property type="entry name" value="E set domains"/>
    <property type="match status" value="1"/>
</dbReference>
<dbReference type="Gene3D" id="3.30.1920.20">
    <property type="match status" value="1"/>
</dbReference>
<dbReference type="GO" id="GO:0046872">
    <property type="term" value="F:metal ion binding"/>
    <property type="evidence" value="ECO:0007669"/>
    <property type="project" value="UniProtKB-KW"/>
</dbReference>
<dbReference type="Proteomes" id="UP000186235">
    <property type="component" value="Unassembled WGS sequence"/>
</dbReference>
<dbReference type="InterPro" id="IPR028871">
    <property type="entry name" value="BlueCu_1_BS"/>
</dbReference>
<dbReference type="Gene3D" id="2.60.40.420">
    <property type="entry name" value="Cupredoxins - blue copper proteins"/>
    <property type="match status" value="1"/>
</dbReference>
<dbReference type="PROSITE" id="PS00196">
    <property type="entry name" value="COPPER_BLUE"/>
    <property type="match status" value="1"/>
</dbReference>
<feature type="chain" id="PRO_5013065785" evidence="3">
    <location>
        <begin position="40"/>
        <end position="825"/>
    </location>
</feature>
<keyword evidence="3" id="KW-0732">Signal</keyword>
<dbReference type="SUPFAM" id="SSF49503">
    <property type="entry name" value="Cupredoxins"/>
    <property type="match status" value="1"/>
</dbReference>
<dbReference type="InterPro" id="IPR022038">
    <property type="entry name" value="Ig-like_bact"/>
</dbReference>
<proteinExistence type="predicted"/>
<evidence type="ECO:0000313" key="5">
    <source>
        <dbReference type="EMBL" id="SIQ11929.1"/>
    </source>
</evidence>
<dbReference type="InterPro" id="IPR058094">
    <property type="entry name" value="Ig-like_OmpL47-like"/>
</dbReference>
<keyword evidence="2" id="KW-0186">Copper</keyword>
<evidence type="ECO:0000256" key="1">
    <source>
        <dbReference type="ARBA" id="ARBA00022723"/>
    </source>
</evidence>
<dbReference type="EMBL" id="FTMI01000002">
    <property type="protein sequence ID" value="SIQ11929.1"/>
    <property type="molecule type" value="Genomic_DNA"/>
</dbReference>
<evidence type="ECO:0000256" key="3">
    <source>
        <dbReference type="SAM" id="SignalP"/>
    </source>
</evidence>
<sequence length="825" mass="85487">MERRTSPGGVRRRGARRFLAATVAGLTATTVLTVAPASASPAGTAAPSSVFSVADATVAAEQVLTWTADNSVTDYKAFPATAEAGPATIVFENSMATGSTFGMSHTLTFDTSSPGYNHDVNLNILASPFDANGGRHEAQVTFTPGKYRYFCAIPGHGEMWGELVVTDGGTGGEDTTAPSVTALVTGEQDGDGAYVGGATVTLDATDDDSGVAGVEYDLDGAGWQAYTEPFVVDAVGTHTLQFRATDAAGNTSEAQTATFTVVEGDVEEDTTAPVVEPMVMGQQDESGAYVGTAAFMLHATDEGSGVASVEYQVDGGAWLPYTTTVPFTEVGEHTVSFRATDVAGNVSEVGSVTFTVVAGGGEDDTTAPTVTAEVTGTQDGNGAFVGSATATLTATDDASGVESVEYDLDGAGWQPYTEPIVVDEPGEHTLVYRATDVAGNVSEETVTEFVVVAEAEEDTTAPVVATELSGQQDEDGAYVGSASVLLTATDDGSGVATVEYDLDGAGWTEYTGAVVVDEPGRHTLAYRATDVAGNVSEPATVTFDVVAGQGGDTVAPTVDHRVMGGDKNEAGEYLDNVFVRLLARDADSGVASVEYQLDGGEWTPYAKQISVRTPGSHTVTYRATDVAGNVSAPKTVTFVIAGGEEPGGDTDGPVVTAGVSGSRTRDGDFVASARVTLTAVDEESGVDRIEFQANDGAWQRYAAPVAFAADGQHVVRYRAVDGVGNVTSGEVTFTVLKLVRDRCVGSDIRPTVIIDGHDSTVQNYDDGTGCTVNDHVAENDEYATHREFVDHVSLVTEDLVLDGVLDDAERDLVITAAQLSDIGRR</sequence>
<name>A0A1N6Q603_9MICO</name>
<dbReference type="AlphaFoldDB" id="A0A1N6Q603"/>
<reference evidence="6" key="1">
    <citation type="submission" date="2017-01" db="EMBL/GenBank/DDBJ databases">
        <authorList>
            <person name="Varghese N."/>
            <person name="Submissions S."/>
        </authorList>
    </citation>
    <scope>NUCLEOTIDE SEQUENCE [LARGE SCALE GENOMIC DNA]</scope>
    <source>
        <strain evidence="6">3bp</strain>
    </source>
</reference>
<accession>A0A1N6Q603</accession>
<dbReference type="InterPro" id="IPR008972">
    <property type="entry name" value="Cupredoxin"/>
</dbReference>
<keyword evidence="1" id="KW-0479">Metal-binding</keyword>
<dbReference type="GO" id="GO:0005975">
    <property type="term" value="P:carbohydrate metabolic process"/>
    <property type="evidence" value="ECO:0007669"/>
    <property type="project" value="UniProtKB-ARBA"/>
</dbReference>
<evidence type="ECO:0000313" key="6">
    <source>
        <dbReference type="Proteomes" id="UP000186235"/>
    </source>
</evidence>
<dbReference type="RefSeq" id="WP_076404363.1">
    <property type="nucleotide sequence ID" value="NZ_FTMI01000002.1"/>
</dbReference>
<feature type="domain" description="Ig-like" evidence="4">
    <location>
        <begin position="301"/>
        <end position="354"/>
    </location>
</feature>
<dbReference type="Pfam" id="PF12245">
    <property type="entry name" value="Big_3_2"/>
    <property type="match status" value="1"/>
</dbReference>
<protein>
    <submittedName>
        <fullName evidence="5">Ig-like domain (Group 3)</fullName>
    </submittedName>
</protein>
<evidence type="ECO:0000256" key="2">
    <source>
        <dbReference type="ARBA" id="ARBA00023008"/>
    </source>
</evidence>
<organism evidence="5 6">
    <name type="scientific">Cellulosimicrobium aquatile</name>
    <dbReference type="NCBI Taxonomy" id="1612203"/>
    <lineage>
        <taxon>Bacteria</taxon>
        <taxon>Bacillati</taxon>
        <taxon>Actinomycetota</taxon>
        <taxon>Actinomycetes</taxon>
        <taxon>Micrococcales</taxon>
        <taxon>Promicromonosporaceae</taxon>
        <taxon>Cellulosimicrobium</taxon>
    </lineage>
</organism>
<evidence type="ECO:0000259" key="4">
    <source>
        <dbReference type="Pfam" id="PF12245"/>
    </source>
</evidence>
<gene>
    <name evidence="5" type="ORF">SAMN05518682_1353</name>
</gene>
<dbReference type="InterPro" id="IPR014756">
    <property type="entry name" value="Ig_E-set"/>
</dbReference>
<dbReference type="Gene3D" id="2.60.40.10">
    <property type="entry name" value="Immunoglobulins"/>
    <property type="match status" value="3"/>
</dbReference>
<feature type="signal peptide" evidence="3">
    <location>
        <begin position="1"/>
        <end position="39"/>
    </location>
</feature>
<dbReference type="NCBIfam" id="NF047446">
    <property type="entry name" value="barrel_OmpL47"/>
    <property type="match status" value="6"/>
</dbReference>
<keyword evidence="6" id="KW-1185">Reference proteome</keyword>
<dbReference type="InterPro" id="IPR013783">
    <property type="entry name" value="Ig-like_fold"/>
</dbReference>